<name>A0A919U9Y1_9ACTN</name>
<comment type="caution">
    <text evidence="2">The sequence shown here is derived from an EMBL/GenBank/DDBJ whole genome shotgun (WGS) entry which is preliminary data.</text>
</comment>
<evidence type="ECO:0000256" key="1">
    <source>
        <dbReference type="SAM" id="Phobius"/>
    </source>
</evidence>
<organism evidence="2 3">
    <name type="scientific">Dactylosporangium siamense</name>
    <dbReference type="NCBI Taxonomy" id="685454"/>
    <lineage>
        <taxon>Bacteria</taxon>
        <taxon>Bacillati</taxon>
        <taxon>Actinomycetota</taxon>
        <taxon>Actinomycetes</taxon>
        <taxon>Micromonosporales</taxon>
        <taxon>Micromonosporaceae</taxon>
        <taxon>Dactylosporangium</taxon>
    </lineage>
</organism>
<sequence length="261" mass="27686">MHDRLSVRWRQGLSAAGIAVGLLPLVQGEWRTALVAAVLGQIVVGVWAWGTGFGPVVGITVGAVLATGLAAAFAVSQRPRAGLLLPPAEDYLVVWVAVGLVAVAAVLVEGLTRGLKRAGWAVLGAALVLLPCACCTQTFSRIDEDSWRFLVRDQEILPLPPTFQLAWGDRCASGGTSGNCTAEFVVTATDGAARTVMIERLADHLSTLGWRMETDSGGPRGRFAVGGILAWREHKLWFSDETAHRRRPAPAGSVVIFIDNG</sequence>
<keyword evidence="1" id="KW-1133">Transmembrane helix</keyword>
<keyword evidence="3" id="KW-1185">Reference proteome</keyword>
<dbReference type="RefSeq" id="WP_203844956.1">
    <property type="nucleotide sequence ID" value="NZ_BAAAVW010000002.1"/>
</dbReference>
<feature type="transmembrane region" description="Helical" evidence="1">
    <location>
        <begin position="120"/>
        <end position="139"/>
    </location>
</feature>
<accession>A0A919U9Y1</accession>
<dbReference type="Proteomes" id="UP000660611">
    <property type="component" value="Unassembled WGS sequence"/>
</dbReference>
<evidence type="ECO:0000313" key="2">
    <source>
        <dbReference type="EMBL" id="GIG43078.1"/>
    </source>
</evidence>
<reference evidence="2" key="1">
    <citation type="submission" date="2021-01" db="EMBL/GenBank/DDBJ databases">
        <title>Whole genome shotgun sequence of Dactylosporangium siamense NBRC 106093.</title>
        <authorList>
            <person name="Komaki H."/>
            <person name="Tamura T."/>
        </authorList>
    </citation>
    <scope>NUCLEOTIDE SEQUENCE</scope>
    <source>
        <strain evidence="2">NBRC 106093</strain>
    </source>
</reference>
<keyword evidence="1" id="KW-0812">Transmembrane</keyword>
<dbReference type="EMBL" id="BONQ01000019">
    <property type="protein sequence ID" value="GIG43078.1"/>
    <property type="molecule type" value="Genomic_DNA"/>
</dbReference>
<protein>
    <submittedName>
        <fullName evidence="2">Uncharacterized protein</fullName>
    </submittedName>
</protein>
<feature type="transmembrane region" description="Helical" evidence="1">
    <location>
        <begin position="52"/>
        <end position="76"/>
    </location>
</feature>
<keyword evidence="1" id="KW-0472">Membrane</keyword>
<evidence type="ECO:0000313" key="3">
    <source>
        <dbReference type="Proteomes" id="UP000660611"/>
    </source>
</evidence>
<gene>
    <name evidence="2" type="ORF">Dsi01nite_011190</name>
</gene>
<feature type="transmembrane region" description="Helical" evidence="1">
    <location>
        <begin position="88"/>
        <end position="108"/>
    </location>
</feature>
<proteinExistence type="predicted"/>
<dbReference type="AlphaFoldDB" id="A0A919U9Y1"/>